<reference evidence="1" key="1">
    <citation type="submission" date="2020-08" db="EMBL/GenBank/DDBJ databases">
        <title>Multicomponent nature underlies the extraordinary mechanical properties of spider dragline silk.</title>
        <authorList>
            <person name="Kono N."/>
            <person name="Nakamura H."/>
            <person name="Mori M."/>
            <person name="Yoshida Y."/>
            <person name="Ohtoshi R."/>
            <person name="Malay A.D."/>
            <person name="Moran D.A.P."/>
            <person name="Tomita M."/>
            <person name="Numata K."/>
            <person name="Arakawa K."/>
        </authorList>
    </citation>
    <scope>NUCLEOTIDE SEQUENCE</scope>
</reference>
<dbReference type="AlphaFoldDB" id="A0A8X6MMJ3"/>
<dbReference type="Proteomes" id="UP000887013">
    <property type="component" value="Unassembled WGS sequence"/>
</dbReference>
<sequence length="151" mass="17539">MDPQFQLEPEKEKLTDALPWKPDGGSFLRLQSRCHGNQRINPEAIVPDRVSLGLRPECENYMPKERLTSRSRLGLGRLVMLPVSNPTVWCLLGCGRFRVWLPRGRTSLMWPESLSHSAARFDRLDGARDKRSERLKSHWNKYRTHTTSENK</sequence>
<dbReference type="EMBL" id="BMAW01048740">
    <property type="protein sequence ID" value="GFS67576.1"/>
    <property type="molecule type" value="Genomic_DNA"/>
</dbReference>
<dbReference type="OrthoDB" id="10415233at2759"/>
<comment type="caution">
    <text evidence="1">The sequence shown here is derived from an EMBL/GenBank/DDBJ whole genome shotgun (WGS) entry which is preliminary data.</text>
</comment>
<gene>
    <name evidence="1" type="primary">AVEN_230527_1</name>
    <name evidence="1" type="ORF">NPIL_235691</name>
</gene>
<accession>A0A8X6MMJ3</accession>
<protein>
    <submittedName>
        <fullName evidence="1">Uncharacterized protein</fullName>
    </submittedName>
</protein>
<name>A0A8X6MMJ3_NEPPI</name>
<proteinExistence type="predicted"/>
<evidence type="ECO:0000313" key="2">
    <source>
        <dbReference type="Proteomes" id="UP000887013"/>
    </source>
</evidence>
<keyword evidence="2" id="KW-1185">Reference proteome</keyword>
<evidence type="ECO:0000313" key="1">
    <source>
        <dbReference type="EMBL" id="GFS67576.1"/>
    </source>
</evidence>
<organism evidence="1 2">
    <name type="scientific">Nephila pilipes</name>
    <name type="common">Giant wood spider</name>
    <name type="synonym">Nephila maculata</name>
    <dbReference type="NCBI Taxonomy" id="299642"/>
    <lineage>
        <taxon>Eukaryota</taxon>
        <taxon>Metazoa</taxon>
        <taxon>Ecdysozoa</taxon>
        <taxon>Arthropoda</taxon>
        <taxon>Chelicerata</taxon>
        <taxon>Arachnida</taxon>
        <taxon>Araneae</taxon>
        <taxon>Araneomorphae</taxon>
        <taxon>Entelegynae</taxon>
        <taxon>Araneoidea</taxon>
        <taxon>Nephilidae</taxon>
        <taxon>Nephila</taxon>
    </lineage>
</organism>